<feature type="chain" id="PRO_5046028431" description="DUF3558 domain-containing protein" evidence="1">
    <location>
        <begin position="19"/>
        <end position="188"/>
    </location>
</feature>
<accession>A0ABR4ZNW3</accession>
<sequence>MRTASVSRVAIRTVLVGAAVTALVTGCSPTKDGTPTTSGPKTVNGEKTVEWNPCTQLSDEALKAARMDPATKDVITDAPSGPVDARMCQWYPVEGPYLVSVSSTIYSLDDARKNDKLTGFRDVQIGPRASLISEDKSDTKKLSCYVGLPTAQGTIEVAVGWRYGEPVTKDRCDLAVQHAKELEPYLPK</sequence>
<evidence type="ECO:0000313" key="2">
    <source>
        <dbReference type="EMBL" id="KIA66559.1"/>
    </source>
</evidence>
<dbReference type="PROSITE" id="PS51257">
    <property type="entry name" value="PROKAR_LIPOPROTEIN"/>
    <property type="match status" value="1"/>
</dbReference>
<evidence type="ECO:0000313" key="3">
    <source>
        <dbReference type="Proteomes" id="UP000031364"/>
    </source>
</evidence>
<gene>
    <name evidence="2" type="ORF">FG87_00035</name>
</gene>
<dbReference type="Pfam" id="PF12079">
    <property type="entry name" value="DUF3558"/>
    <property type="match status" value="1"/>
</dbReference>
<comment type="caution">
    <text evidence="2">The sequence shown here is derived from an EMBL/GenBank/DDBJ whole genome shotgun (WGS) entry which is preliminary data.</text>
</comment>
<dbReference type="EMBL" id="JNFP01000001">
    <property type="protein sequence ID" value="KIA66559.1"/>
    <property type="molecule type" value="Genomic_DNA"/>
</dbReference>
<keyword evidence="3" id="KW-1185">Reference proteome</keyword>
<evidence type="ECO:0000256" key="1">
    <source>
        <dbReference type="SAM" id="SignalP"/>
    </source>
</evidence>
<reference evidence="2 3" key="1">
    <citation type="journal article" date="2014" name="Int. J. Syst. Evol. Microbiol.">
        <title>Nocardia vulneris sp. nov., isolated from wounds of human patients in North America.</title>
        <authorList>
            <person name="Lasker B.A."/>
            <person name="Bell M."/>
            <person name="Klenk H.P."/>
            <person name="Sproer C."/>
            <person name="Schumann C."/>
            <person name="Schumann P."/>
            <person name="Brown J.M."/>
        </authorList>
    </citation>
    <scope>NUCLEOTIDE SEQUENCE [LARGE SCALE GENOMIC DNA]</scope>
    <source>
        <strain evidence="2 3">W9851</strain>
    </source>
</reference>
<proteinExistence type="predicted"/>
<dbReference type="Proteomes" id="UP000031364">
    <property type="component" value="Unassembled WGS sequence"/>
</dbReference>
<organism evidence="2 3">
    <name type="scientific">Nocardia vulneris</name>
    <dbReference type="NCBI Taxonomy" id="1141657"/>
    <lineage>
        <taxon>Bacteria</taxon>
        <taxon>Bacillati</taxon>
        <taxon>Actinomycetota</taxon>
        <taxon>Actinomycetes</taxon>
        <taxon>Mycobacteriales</taxon>
        <taxon>Nocardiaceae</taxon>
        <taxon>Nocardia</taxon>
    </lineage>
</organism>
<feature type="signal peptide" evidence="1">
    <location>
        <begin position="1"/>
        <end position="18"/>
    </location>
</feature>
<dbReference type="RefSeq" id="WP_043662986.1">
    <property type="nucleotide sequence ID" value="NZ_BDCI01000005.1"/>
</dbReference>
<dbReference type="InterPro" id="IPR024520">
    <property type="entry name" value="DUF3558"/>
</dbReference>
<protein>
    <recommendedName>
        <fullName evidence="4">DUF3558 domain-containing protein</fullName>
    </recommendedName>
</protein>
<evidence type="ECO:0008006" key="4">
    <source>
        <dbReference type="Google" id="ProtNLM"/>
    </source>
</evidence>
<name>A0ABR4ZNW3_9NOCA</name>
<keyword evidence="1" id="KW-0732">Signal</keyword>